<feature type="compositionally biased region" description="Polar residues" evidence="1">
    <location>
        <begin position="35"/>
        <end position="50"/>
    </location>
</feature>
<dbReference type="GO" id="GO:0006355">
    <property type="term" value="P:regulation of DNA-templated transcription"/>
    <property type="evidence" value="ECO:0007669"/>
    <property type="project" value="InterPro"/>
</dbReference>
<evidence type="ECO:0008006" key="4">
    <source>
        <dbReference type="Google" id="ProtNLM"/>
    </source>
</evidence>
<accession>A0A3D8QQ63</accession>
<feature type="compositionally biased region" description="Polar residues" evidence="1">
    <location>
        <begin position="17"/>
        <end position="26"/>
    </location>
</feature>
<evidence type="ECO:0000313" key="3">
    <source>
        <dbReference type="Proteomes" id="UP000256328"/>
    </source>
</evidence>
<dbReference type="AlphaFoldDB" id="A0A3D8QQ63"/>
<gene>
    <name evidence="2" type="ORF">BP5796_10434</name>
</gene>
<dbReference type="OrthoDB" id="1714508at2759"/>
<comment type="caution">
    <text evidence="2">The sequence shown here is derived from an EMBL/GenBank/DDBJ whole genome shotgun (WGS) entry which is preliminary data.</text>
</comment>
<dbReference type="EMBL" id="PDLN01000016">
    <property type="protein sequence ID" value="RDW63932.1"/>
    <property type="molecule type" value="Genomic_DNA"/>
</dbReference>
<protein>
    <recommendedName>
        <fullName evidence="4">HCNGP-domain-containing protein</fullName>
    </recommendedName>
</protein>
<reference evidence="2 3" key="1">
    <citation type="journal article" date="2018" name="IMA Fungus">
        <title>IMA Genome-F 9: Draft genome sequence of Annulohypoxylon stygium, Aspergillus mulundensis, Berkeleyomyces basicola (syn. Thielaviopsis basicola), Ceratocystis smalleyi, two Cercospora beticola strains, Coleophoma cylindrospora, Fusarium fracticaudum, Phialophora cf. hyalina, and Morchella septimelata.</title>
        <authorList>
            <person name="Wingfield B.D."/>
            <person name="Bills G.F."/>
            <person name="Dong Y."/>
            <person name="Huang W."/>
            <person name="Nel W.J."/>
            <person name="Swalarsk-Parry B.S."/>
            <person name="Vaghefi N."/>
            <person name="Wilken P.M."/>
            <person name="An Z."/>
            <person name="de Beer Z.W."/>
            <person name="De Vos L."/>
            <person name="Chen L."/>
            <person name="Duong T.A."/>
            <person name="Gao Y."/>
            <person name="Hammerbacher A."/>
            <person name="Kikkert J.R."/>
            <person name="Li Y."/>
            <person name="Li H."/>
            <person name="Li K."/>
            <person name="Li Q."/>
            <person name="Liu X."/>
            <person name="Ma X."/>
            <person name="Naidoo K."/>
            <person name="Pethybridge S.J."/>
            <person name="Sun J."/>
            <person name="Steenkamp E.T."/>
            <person name="van der Nest M.A."/>
            <person name="van Wyk S."/>
            <person name="Wingfield M.J."/>
            <person name="Xiong C."/>
            <person name="Yue Q."/>
            <person name="Zhang X."/>
        </authorList>
    </citation>
    <scope>NUCLEOTIDE SEQUENCE [LARGE SCALE GENOMIC DNA]</scope>
    <source>
        <strain evidence="2 3">BP5796</strain>
    </source>
</reference>
<dbReference type="Pfam" id="PF07818">
    <property type="entry name" value="HCNGP"/>
    <property type="match status" value="1"/>
</dbReference>
<dbReference type="PANTHER" id="PTHR13464">
    <property type="entry name" value="TRANSCRIPTIONAL REGULATOR PROTEIN HCNGP"/>
    <property type="match status" value="1"/>
</dbReference>
<evidence type="ECO:0000313" key="2">
    <source>
        <dbReference type="EMBL" id="RDW63932.1"/>
    </source>
</evidence>
<sequence length="289" mass="31170">MAALVDYGSSGDEDDVQNGNQSSPKTNYPAEVGQIASSSLNGPYSETRGTGNKPEPKRTPTETVTTSPAPLVGPVLGPTIPADIPMADGLENGDQDIEQDSTPQSPYSANRALLRDLTLPTIASYDIPPSPPGSPLASTNAKFKHFLELKKQGVHFNEKLARSSALKNPSLMQKLMDFADIDEIGQYMTTLPKDIWDPESFPAYAYKEDLAKSQQKILKRKEDEKSRGQREAVDFVPASVSGESSRSGTPSLSKGGQKSAAERVMAGLDRGRSNSPQVQGVKRKSRFES</sequence>
<feature type="compositionally biased region" description="Basic and acidic residues" evidence="1">
    <location>
        <begin position="220"/>
        <end position="233"/>
    </location>
</feature>
<feature type="region of interest" description="Disordered" evidence="1">
    <location>
        <begin position="217"/>
        <end position="289"/>
    </location>
</feature>
<proteinExistence type="predicted"/>
<dbReference type="GO" id="GO:0005634">
    <property type="term" value="C:nucleus"/>
    <property type="evidence" value="ECO:0007669"/>
    <property type="project" value="TreeGrafter"/>
</dbReference>
<feature type="compositionally biased region" description="Polar residues" evidence="1">
    <location>
        <begin position="241"/>
        <end position="256"/>
    </location>
</feature>
<organism evidence="2 3">
    <name type="scientific">Coleophoma crateriformis</name>
    <dbReference type="NCBI Taxonomy" id="565419"/>
    <lineage>
        <taxon>Eukaryota</taxon>
        <taxon>Fungi</taxon>
        <taxon>Dikarya</taxon>
        <taxon>Ascomycota</taxon>
        <taxon>Pezizomycotina</taxon>
        <taxon>Leotiomycetes</taxon>
        <taxon>Helotiales</taxon>
        <taxon>Dermateaceae</taxon>
        <taxon>Coleophoma</taxon>
    </lineage>
</organism>
<name>A0A3D8QQ63_9HELO</name>
<keyword evidence="3" id="KW-1185">Reference proteome</keyword>
<evidence type="ECO:0000256" key="1">
    <source>
        <dbReference type="SAM" id="MobiDB-lite"/>
    </source>
</evidence>
<dbReference type="Proteomes" id="UP000256328">
    <property type="component" value="Unassembled WGS sequence"/>
</dbReference>
<dbReference type="InterPro" id="IPR012479">
    <property type="entry name" value="SAP30BP"/>
</dbReference>
<dbReference type="PANTHER" id="PTHR13464:SF0">
    <property type="entry name" value="SAP30-BINDING PROTEIN"/>
    <property type="match status" value="1"/>
</dbReference>
<feature type="region of interest" description="Disordered" evidence="1">
    <location>
        <begin position="1"/>
        <end position="107"/>
    </location>
</feature>